<feature type="compositionally biased region" description="Basic residues" evidence="4">
    <location>
        <begin position="20"/>
        <end position="30"/>
    </location>
</feature>
<keyword evidence="3" id="KW-0378">Hydrolase</keyword>
<accession>A0A8B3DNE5</accession>
<name>A0A8B3DNE5_VIBHA</name>
<evidence type="ECO:0000313" key="6">
    <source>
        <dbReference type="EMBL" id="RIW17840.1"/>
    </source>
</evidence>
<gene>
    <name evidence="6" type="ORF">DS957_003460</name>
</gene>
<feature type="region of interest" description="Disordered" evidence="4">
    <location>
        <begin position="19"/>
        <end position="67"/>
    </location>
</feature>
<feature type="domain" description="VRR-NUC" evidence="5">
    <location>
        <begin position="166"/>
        <end position="221"/>
    </location>
</feature>
<reference evidence="6 7" key="1">
    <citation type="submission" date="2018-08" db="EMBL/GenBank/DDBJ databases">
        <title>Vibrio harveyi strains pathogenic to white snook Centropomus viridis Lockington (1877) and potential probiotic bacteria.</title>
        <authorList>
            <person name="Soto-Rodriguez S."/>
            <person name="Gomez-Gil B."/>
            <person name="Lozano-Olvera R."/>
        </authorList>
    </citation>
    <scope>NUCLEOTIDE SEQUENCE [LARGE SCALE GENOMIC DNA]</scope>
    <source>
        <strain evidence="6 7">CAIM 1508</strain>
    </source>
</reference>
<dbReference type="GO" id="GO:0016788">
    <property type="term" value="F:hydrolase activity, acting on ester bonds"/>
    <property type="evidence" value="ECO:0007669"/>
    <property type="project" value="InterPro"/>
</dbReference>
<sequence>MGKGVRFDLAFANKQIEKRKNWKKQGKRAGHGGSFDIDSPLAALTKSTGAVAKPPEAPSLPKAGGDPLTLGAEIPQWMIRAMETDSEVAFAATHKKVTAEQVPSPHKRRIGQGIKSEKERTNRQLKEHWLQVRIFFTLEVKFPSLYEVAFAVPNGGDRAARTASLMMYEGQKKGTPDICIPDPRGKYHGMFLEVKTEKGTASKDQKAKAELYRRRGYYVAIGKGFAQCHDEIAKYYNLPEFDNCTELAA</sequence>
<evidence type="ECO:0000256" key="1">
    <source>
        <dbReference type="ARBA" id="ARBA00001946"/>
    </source>
</evidence>
<dbReference type="Proteomes" id="UP000253437">
    <property type="component" value="Unassembled WGS sequence"/>
</dbReference>
<evidence type="ECO:0000256" key="3">
    <source>
        <dbReference type="ARBA" id="ARBA00022801"/>
    </source>
</evidence>
<dbReference type="InterPro" id="IPR011856">
    <property type="entry name" value="tRNA_endonuc-like_dom_sf"/>
</dbReference>
<evidence type="ECO:0000313" key="7">
    <source>
        <dbReference type="Proteomes" id="UP000253437"/>
    </source>
</evidence>
<evidence type="ECO:0000256" key="2">
    <source>
        <dbReference type="ARBA" id="ARBA00022722"/>
    </source>
</evidence>
<dbReference type="AlphaFoldDB" id="A0A8B3DNE5"/>
<proteinExistence type="predicted"/>
<evidence type="ECO:0000256" key="4">
    <source>
        <dbReference type="SAM" id="MobiDB-lite"/>
    </source>
</evidence>
<dbReference type="EMBL" id="QOUW02000007">
    <property type="protein sequence ID" value="RIW17840.1"/>
    <property type="molecule type" value="Genomic_DNA"/>
</dbReference>
<dbReference type="GO" id="GO:0003676">
    <property type="term" value="F:nucleic acid binding"/>
    <property type="evidence" value="ECO:0007669"/>
    <property type="project" value="InterPro"/>
</dbReference>
<comment type="caution">
    <text evidence="6">The sequence shown here is derived from an EMBL/GenBank/DDBJ whole genome shotgun (WGS) entry which is preliminary data.</text>
</comment>
<dbReference type="RefSeq" id="WP_114091646.1">
    <property type="nucleotide sequence ID" value="NZ_QOUW02000007.1"/>
</dbReference>
<keyword evidence="2" id="KW-0540">Nuclease</keyword>
<dbReference type="GO" id="GO:0004518">
    <property type="term" value="F:nuclease activity"/>
    <property type="evidence" value="ECO:0007669"/>
    <property type="project" value="UniProtKB-KW"/>
</dbReference>
<feature type="region of interest" description="Disordered" evidence="4">
    <location>
        <begin position="96"/>
        <end position="119"/>
    </location>
</feature>
<dbReference type="Gene3D" id="3.40.1350.10">
    <property type="match status" value="1"/>
</dbReference>
<dbReference type="InterPro" id="IPR014883">
    <property type="entry name" value="VRR_NUC"/>
</dbReference>
<comment type="cofactor">
    <cofactor evidence="1">
        <name>Mg(2+)</name>
        <dbReference type="ChEBI" id="CHEBI:18420"/>
    </cofactor>
</comment>
<evidence type="ECO:0000259" key="5">
    <source>
        <dbReference type="Pfam" id="PF08774"/>
    </source>
</evidence>
<organism evidence="6 7">
    <name type="scientific">Vibrio harveyi</name>
    <name type="common">Beneckea harveyi</name>
    <dbReference type="NCBI Taxonomy" id="669"/>
    <lineage>
        <taxon>Bacteria</taxon>
        <taxon>Pseudomonadati</taxon>
        <taxon>Pseudomonadota</taxon>
        <taxon>Gammaproteobacteria</taxon>
        <taxon>Vibrionales</taxon>
        <taxon>Vibrionaceae</taxon>
        <taxon>Vibrio</taxon>
    </lineage>
</organism>
<protein>
    <recommendedName>
        <fullName evidence="5">VRR-NUC domain-containing protein</fullName>
    </recommendedName>
</protein>
<dbReference type="Pfam" id="PF08774">
    <property type="entry name" value="VRR_NUC"/>
    <property type="match status" value="1"/>
</dbReference>